<gene>
    <name evidence="1" type="ORF">GCM10009654_57370</name>
</gene>
<accession>A0ABP4FQV8</accession>
<name>A0ABP4FQV8_9ACTN</name>
<evidence type="ECO:0000313" key="1">
    <source>
        <dbReference type="EMBL" id="GAA1192582.1"/>
    </source>
</evidence>
<reference evidence="2" key="1">
    <citation type="journal article" date="2019" name="Int. J. Syst. Evol. Microbiol.">
        <title>The Global Catalogue of Microorganisms (GCM) 10K type strain sequencing project: providing services to taxonomists for standard genome sequencing and annotation.</title>
        <authorList>
            <consortium name="The Broad Institute Genomics Platform"/>
            <consortium name="The Broad Institute Genome Sequencing Center for Infectious Disease"/>
            <person name="Wu L."/>
            <person name="Ma J."/>
        </authorList>
    </citation>
    <scope>NUCLEOTIDE SEQUENCE [LARGE SCALE GENOMIC DNA]</scope>
    <source>
        <strain evidence="2">JCM 12696</strain>
    </source>
</reference>
<dbReference type="Proteomes" id="UP001501371">
    <property type="component" value="Unassembled WGS sequence"/>
</dbReference>
<evidence type="ECO:0000313" key="2">
    <source>
        <dbReference type="Proteomes" id="UP001501371"/>
    </source>
</evidence>
<dbReference type="EMBL" id="BAAAKV010000067">
    <property type="protein sequence ID" value="GAA1192582.1"/>
    <property type="molecule type" value="Genomic_DNA"/>
</dbReference>
<organism evidence="1 2">
    <name type="scientific">Streptomyces hebeiensis</name>
    <dbReference type="NCBI Taxonomy" id="229486"/>
    <lineage>
        <taxon>Bacteria</taxon>
        <taxon>Bacillati</taxon>
        <taxon>Actinomycetota</taxon>
        <taxon>Actinomycetes</taxon>
        <taxon>Kitasatosporales</taxon>
        <taxon>Streptomycetaceae</taxon>
        <taxon>Streptomyces</taxon>
    </lineage>
</organism>
<protein>
    <submittedName>
        <fullName evidence="1">Uncharacterized protein</fullName>
    </submittedName>
</protein>
<keyword evidence="2" id="KW-1185">Reference proteome</keyword>
<sequence length="122" mass="14146">MRRRESDEPSRGTDRLRDDRWGSRLRSRVGDVARVVTRSPQARPPRTPINTYATDVHPRNIRVGDSIFLDGVYHPIRDMRAAGPGDEKVLIFDDHPPWRMARPHRVFRPIERGTTKLEGDPE</sequence>
<comment type="caution">
    <text evidence="1">The sequence shown here is derived from an EMBL/GenBank/DDBJ whole genome shotgun (WGS) entry which is preliminary data.</text>
</comment>
<proteinExistence type="predicted"/>